<evidence type="ECO:0000259" key="2">
    <source>
        <dbReference type="Pfam" id="PF05030"/>
    </source>
</evidence>
<gene>
    <name evidence="3" type="ORF">JZ751_018255</name>
</gene>
<feature type="domain" description="SS18 N-terminal" evidence="2">
    <location>
        <begin position="13"/>
        <end position="71"/>
    </location>
</feature>
<organism evidence="3 4">
    <name type="scientific">Albula glossodonta</name>
    <name type="common">roundjaw bonefish</name>
    <dbReference type="NCBI Taxonomy" id="121402"/>
    <lineage>
        <taxon>Eukaryota</taxon>
        <taxon>Metazoa</taxon>
        <taxon>Chordata</taxon>
        <taxon>Craniata</taxon>
        <taxon>Vertebrata</taxon>
        <taxon>Euteleostomi</taxon>
        <taxon>Actinopterygii</taxon>
        <taxon>Neopterygii</taxon>
        <taxon>Teleostei</taxon>
        <taxon>Albuliformes</taxon>
        <taxon>Albulidae</taxon>
        <taxon>Albula</taxon>
    </lineage>
</organism>
<comment type="similarity">
    <text evidence="1">Belongs to the SS18 family.</text>
</comment>
<evidence type="ECO:0000313" key="3">
    <source>
        <dbReference type="EMBL" id="KAG9341938.1"/>
    </source>
</evidence>
<dbReference type="InterPro" id="IPR007726">
    <property type="entry name" value="SS18_N"/>
</dbReference>
<proteinExistence type="inferred from homology"/>
<name>A0A8T2NWW1_9TELE</name>
<comment type="caution">
    <text evidence="3">The sequence shown here is derived from an EMBL/GenBank/DDBJ whole genome shotgun (WGS) entry which is preliminary data.</text>
</comment>
<dbReference type="AlphaFoldDB" id="A0A8T2NWW1"/>
<dbReference type="Pfam" id="PF05030">
    <property type="entry name" value="SSXT"/>
    <property type="match status" value="1"/>
</dbReference>
<reference evidence="3" key="1">
    <citation type="thesis" date="2021" institute="BYU ScholarsArchive" country="Provo, UT, USA">
        <title>Applications of and Algorithms for Genome Assembly and Genomic Analyses with an Emphasis on Marine Teleosts.</title>
        <authorList>
            <person name="Pickett B.D."/>
        </authorList>
    </citation>
    <scope>NUCLEOTIDE SEQUENCE</scope>
    <source>
        <strain evidence="3">HI-2016</strain>
    </source>
</reference>
<evidence type="ECO:0000313" key="4">
    <source>
        <dbReference type="Proteomes" id="UP000824540"/>
    </source>
</evidence>
<dbReference type="EMBL" id="JAFBMS010000031">
    <property type="protein sequence ID" value="KAG9341938.1"/>
    <property type="molecule type" value="Genomic_DNA"/>
</dbReference>
<dbReference type="OrthoDB" id="10265171at2759"/>
<sequence>MSVVFVPKKQRGKAQINQEIIQRLLDENDQLVRCITEYMQKGRATECVQYQQILHRNIVYLGTIADASPNLPPALTTPFENGEVAAMTLSVLNGGLKGSITSDDKENKDTVNTHNYKYPTGLFTHLVPLGSSLAVPSRQGHTRMRCSSDSVLVQVRGPVLVFEREGFEALADGFVLGGWLLRRCGLLRGRLRLRLLGIGEPRRDSCRGGAVAGRGPHWRLQHLNGVAPLA</sequence>
<protein>
    <recommendedName>
        <fullName evidence="2">SS18 N-terminal domain-containing protein</fullName>
    </recommendedName>
</protein>
<dbReference type="Proteomes" id="UP000824540">
    <property type="component" value="Unassembled WGS sequence"/>
</dbReference>
<keyword evidence="4" id="KW-1185">Reference proteome</keyword>
<accession>A0A8T2NWW1</accession>
<evidence type="ECO:0000256" key="1">
    <source>
        <dbReference type="ARBA" id="ARBA00007945"/>
    </source>
</evidence>